<accession>A0A0V1DEK7</accession>
<evidence type="ECO:0000313" key="1">
    <source>
        <dbReference type="EMBL" id="KRY59796.1"/>
    </source>
</evidence>
<gene>
    <name evidence="1" type="ORF">T03_5928</name>
</gene>
<dbReference type="EMBL" id="JYDI01000009">
    <property type="protein sequence ID" value="KRY59796.1"/>
    <property type="molecule type" value="Genomic_DNA"/>
</dbReference>
<reference evidence="1 2" key="1">
    <citation type="submission" date="2015-01" db="EMBL/GenBank/DDBJ databases">
        <title>Evolution of Trichinella species and genotypes.</title>
        <authorList>
            <person name="Korhonen P.K."/>
            <person name="Edoardo P."/>
            <person name="Giuseppe L.R."/>
            <person name="Gasser R.B."/>
        </authorList>
    </citation>
    <scope>NUCLEOTIDE SEQUENCE [LARGE SCALE GENOMIC DNA]</scope>
    <source>
        <strain evidence="1">ISS120</strain>
    </source>
</reference>
<sequence length="65" mass="7707">MEERRKLHNLPILFLTNFDREVEINFSTSMLILVLQIEKQSNCQKETISANSKKIFYEMNDTIPC</sequence>
<name>A0A0V1DEK7_TRIBR</name>
<evidence type="ECO:0000313" key="2">
    <source>
        <dbReference type="Proteomes" id="UP000054653"/>
    </source>
</evidence>
<protein>
    <submittedName>
        <fullName evidence="1">Uncharacterized protein</fullName>
    </submittedName>
</protein>
<comment type="caution">
    <text evidence="1">The sequence shown here is derived from an EMBL/GenBank/DDBJ whole genome shotgun (WGS) entry which is preliminary data.</text>
</comment>
<dbReference type="Proteomes" id="UP000054653">
    <property type="component" value="Unassembled WGS sequence"/>
</dbReference>
<keyword evidence="2" id="KW-1185">Reference proteome</keyword>
<dbReference type="AlphaFoldDB" id="A0A0V1DEK7"/>
<proteinExistence type="predicted"/>
<organism evidence="1 2">
    <name type="scientific">Trichinella britovi</name>
    <name type="common">Parasitic roundworm</name>
    <dbReference type="NCBI Taxonomy" id="45882"/>
    <lineage>
        <taxon>Eukaryota</taxon>
        <taxon>Metazoa</taxon>
        <taxon>Ecdysozoa</taxon>
        <taxon>Nematoda</taxon>
        <taxon>Enoplea</taxon>
        <taxon>Dorylaimia</taxon>
        <taxon>Trichinellida</taxon>
        <taxon>Trichinellidae</taxon>
        <taxon>Trichinella</taxon>
    </lineage>
</organism>